<keyword evidence="4" id="KW-1185">Reference proteome</keyword>
<dbReference type="RefSeq" id="WP_194181569.1">
    <property type="nucleotide sequence ID" value="NZ_JADGIK010000001.1"/>
</dbReference>
<keyword evidence="2" id="KW-1133">Transmembrane helix</keyword>
<feature type="transmembrane region" description="Helical" evidence="2">
    <location>
        <begin position="158"/>
        <end position="175"/>
    </location>
</feature>
<accession>A0A8J7FQL6</accession>
<evidence type="ECO:0000256" key="1">
    <source>
        <dbReference type="SAM" id="MobiDB-lite"/>
    </source>
</evidence>
<dbReference type="PROSITE" id="PS51257">
    <property type="entry name" value="PROKAR_LIPOPROTEIN"/>
    <property type="match status" value="1"/>
</dbReference>
<dbReference type="AlphaFoldDB" id="A0A8J7FQL6"/>
<evidence type="ECO:0000313" key="4">
    <source>
        <dbReference type="Proteomes" id="UP000608754"/>
    </source>
</evidence>
<evidence type="ECO:0000313" key="3">
    <source>
        <dbReference type="EMBL" id="MBF0596037.1"/>
    </source>
</evidence>
<proteinExistence type="predicted"/>
<protein>
    <recommendedName>
        <fullName evidence="5">Lipoprotein</fullName>
    </recommendedName>
</protein>
<keyword evidence="2" id="KW-0472">Membrane</keyword>
<evidence type="ECO:0008006" key="5">
    <source>
        <dbReference type="Google" id="ProtNLM"/>
    </source>
</evidence>
<feature type="region of interest" description="Disordered" evidence="1">
    <location>
        <begin position="52"/>
        <end position="86"/>
    </location>
</feature>
<name>A0A8J7FQL6_9FLAO</name>
<dbReference type="EMBL" id="JADGIK010000001">
    <property type="protein sequence ID" value="MBF0596037.1"/>
    <property type="molecule type" value="Genomic_DNA"/>
</dbReference>
<organism evidence="3 4">
    <name type="scientific">Faecalibacter rhinopitheci</name>
    <dbReference type="NCBI Taxonomy" id="2779678"/>
    <lineage>
        <taxon>Bacteria</taxon>
        <taxon>Pseudomonadati</taxon>
        <taxon>Bacteroidota</taxon>
        <taxon>Flavobacteriia</taxon>
        <taxon>Flavobacteriales</taxon>
        <taxon>Weeksellaceae</taxon>
        <taxon>Faecalibacter</taxon>
    </lineage>
</organism>
<comment type="caution">
    <text evidence="3">The sequence shown here is derived from an EMBL/GenBank/DDBJ whole genome shotgun (WGS) entry which is preliminary data.</text>
</comment>
<sequence>MNKFSLILFSALIFTSCYSYKTYDPEAALAQKNDATELKQLQDNNIRRANINRNESIEDSDSKVRTSRDNIIDSRTSKKDDIGTNNSSDNISTKSIIKEKGYYQLNVFDKTYKMEAVKWQGDTIVGHVKGKPKQELKFHEKDIQDLKVRQFSKGRSDAFTVAAYAAAGVGLFLILK</sequence>
<keyword evidence="2" id="KW-0812">Transmembrane</keyword>
<dbReference type="Proteomes" id="UP000608754">
    <property type="component" value="Unassembled WGS sequence"/>
</dbReference>
<gene>
    <name evidence="3" type="ORF">IM532_00925</name>
</gene>
<evidence type="ECO:0000256" key="2">
    <source>
        <dbReference type="SAM" id="Phobius"/>
    </source>
</evidence>
<feature type="compositionally biased region" description="Basic and acidic residues" evidence="1">
    <location>
        <begin position="60"/>
        <end position="82"/>
    </location>
</feature>
<reference evidence="3" key="1">
    <citation type="submission" date="2020-10" db="EMBL/GenBank/DDBJ databases">
        <authorList>
            <person name="Lu T."/>
            <person name="Wang Q."/>
            <person name="Han X."/>
        </authorList>
    </citation>
    <scope>NUCLEOTIDE SEQUENCE</scope>
    <source>
        <strain evidence="3">WQ 117</strain>
    </source>
</reference>